<protein>
    <recommendedName>
        <fullName evidence="2">histidine kinase</fullName>
        <ecNumber evidence="2">2.7.13.3</ecNumber>
    </recommendedName>
</protein>
<feature type="region of interest" description="Disordered" evidence="5">
    <location>
        <begin position="707"/>
        <end position="733"/>
    </location>
</feature>
<feature type="domain" description="Histidine kinase" evidence="7">
    <location>
        <begin position="477"/>
        <end position="700"/>
    </location>
</feature>
<dbReference type="InterPro" id="IPR000014">
    <property type="entry name" value="PAS"/>
</dbReference>
<keyword evidence="9" id="KW-0808">Transferase</keyword>
<dbReference type="SMART" id="SM00448">
    <property type="entry name" value="REC"/>
    <property type="match status" value="1"/>
</dbReference>
<dbReference type="FunFam" id="1.10.287.130:FF:000037">
    <property type="entry name" value="Hybrid sensor histidine kinase/response regulator"/>
    <property type="match status" value="1"/>
</dbReference>
<dbReference type="Pfam" id="PF02518">
    <property type="entry name" value="HATPase_c"/>
    <property type="match status" value="1"/>
</dbReference>
<feature type="modified residue" description="4-aspartylphosphate" evidence="4">
    <location>
        <position position="786"/>
    </location>
</feature>
<evidence type="ECO:0000256" key="2">
    <source>
        <dbReference type="ARBA" id="ARBA00012438"/>
    </source>
</evidence>
<dbReference type="Gene3D" id="3.30.565.10">
    <property type="entry name" value="Histidine kinase-like ATPase, C-terminal domain"/>
    <property type="match status" value="1"/>
</dbReference>
<dbReference type="Pfam" id="PF00512">
    <property type="entry name" value="HisKA"/>
    <property type="match status" value="1"/>
</dbReference>
<keyword evidence="6" id="KW-0812">Transmembrane</keyword>
<dbReference type="InterPro" id="IPR035965">
    <property type="entry name" value="PAS-like_dom_sf"/>
</dbReference>
<dbReference type="Proteomes" id="UP000051913">
    <property type="component" value="Unassembled WGS sequence"/>
</dbReference>
<accession>A0A0R3KEZ3</accession>
<dbReference type="SUPFAM" id="SSF52172">
    <property type="entry name" value="CheY-like"/>
    <property type="match status" value="1"/>
</dbReference>
<dbReference type="EC" id="2.7.13.3" evidence="2"/>
<evidence type="ECO:0000313" key="10">
    <source>
        <dbReference type="Proteomes" id="UP000051913"/>
    </source>
</evidence>
<dbReference type="EMBL" id="LLXX01000235">
    <property type="protein sequence ID" value="KRQ90975.1"/>
    <property type="molecule type" value="Genomic_DNA"/>
</dbReference>
<evidence type="ECO:0000256" key="1">
    <source>
        <dbReference type="ARBA" id="ARBA00000085"/>
    </source>
</evidence>
<evidence type="ECO:0000259" key="8">
    <source>
        <dbReference type="PROSITE" id="PS50110"/>
    </source>
</evidence>
<dbReference type="PROSITE" id="PS50110">
    <property type="entry name" value="RESPONSE_REGULATORY"/>
    <property type="match status" value="1"/>
</dbReference>
<dbReference type="SMART" id="SM00388">
    <property type="entry name" value="HisKA"/>
    <property type="match status" value="1"/>
</dbReference>
<dbReference type="PANTHER" id="PTHR43065:SF42">
    <property type="entry name" value="TWO-COMPONENT SENSOR PPRA"/>
    <property type="match status" value="1"/>
</dbReference>
<feature type="domain" description="Response regulatory" evidence="8">
    <location>
        <begin position="735"/>
        <end position="851"/>
    </location>
</feature>
<dbReference type="Pfam" id="PF00072">
    <property type="entry name" value="Response_reg"/>
    <property type="match status" value="1"/>
</dbReference>
<dbReference type="GO" id="GO:0000155">
    <property type="term" value="F:phosphorelay sensor kinase activity"/>
    <property type="evidence" value="ECO:0007669"/>
    <property type="project" value="InterPro"/>
</dbReference>
<dbReference type="Pfam" id="PF08448">
    <property type="entry name" value="PAS_4"/>
    <property type="match status" value="2"/>
</dbReference>
<comment type="caution">
    <text evidence="9">The sequence shown here is derived from an EMBL/GenBank/DDBJ whole genome shotgun (WGS) entry which is preliminary data.</text>
</comment>
<dbReference type="PANTHER" id="PTHR43065">
    <property type="entry name" value="SENSOR HISTIDINE KINASE"/>
    <property type="match status" value="1"/>
</dbReference>
<keyword evidence="6" id="KW-1133">Transmembrane helix</keyword>
<dbReference type="InterPro" id="IPR003661">
    <property type="entry name" value="HisK_dim/P_dom"/>
</dbReference>
<evidence type="ECO:0000256" key="3">
    <source>
        <dbReference type="ARBA" id="ARBA00022553"/>
    </source>
</evidence>
<dbReference type="Gene3D" id="1.10.287.130">
    <property type="match status" value="1"/>
</dbReference>
<evidence type="ECO:0000256" key="5">
    <source>
        <dbReference type="SAM" id="MobiDB-lite"/>
    </source>
</evidence>
<feature type="transmembrane region" description="Helical" evidence="6">
    <location>
        <begin position="26"/>
        <end position="47"/>
    </location>
</feature>
<organism evidence="9 10">
    <name type="scientific">Bradyrhizobium valentinum</name>
    <dbReference type="NCBI Taxonomy" id="1518501"/>
    <lineage>
        <taxon>Bacteria</taxon>
        <taxon>Pseudomonadati</taxon>
        <taxon>Pseudomonadota</taxon>
        <taxon>Alphaproteobacteria</taxon>
        <taxon>Hyphomicrobiales</taxon>
        <taxon>Nitrobacteraceae</taxon>
        <taxon>Bradyrhizobium</taxon>
    </lineage>
</organism>
<reference evidence="9 10" key="1">
    <citation type="submission" date="2014-03" db="EMBL/GenBank/DDBJ databases">
        <title>Bradyrhizobium valentinum sp. nov., isolated from effective nodules of Lupinus mariae-josephae, a lupine endemic of basic-lime soils in Eastern Spain.</title>
        <authorList>
            <person name="Duran D."/>
            <person name="Rey L."/>
            <person name="Navarro A."/>
            <person name="Busquets A."/>
            <person name="Imperial J."/>
            <person name="Ruiz-Argueso T."/>
        </authorList>
    </citation>
    <scope>NUCLEOTIDE SEQUENCE [LARGE SCALE GENOMIC DNA]</scope>
    <source>
        <strain evidence="9 10">LmjM3</strain>
    </source>
</reference>
<dbReference type="Gene3D" id="3.40.50.2300">
    <property type="match status" value="1"/>
</dbReference>
<dbReference type="InterPro" id="IPR011006">
    <property type="entry name" value="CheY-like_superfamily"/>
</dbReference>
<name>A0A0R3KEZ3_9BRAD</name>
<dbReference type="InterPro" id="IPR036890">
    <property type="entry name" value="HATPase_C_sf"/>
</dbReference>
<dbReference type="AlphaFoldDB" id="A0A0R3KEZ3"/>
<dbReference type="CDD" id="cd00082">
    <property type="entry name" value="HisKA"/>
    <property type="match status" value="1"/>
</dbReference>
<dbReference type="PROSITE" id="PS50109">
    <property type="entry name" value="HIS_KIN"/>
    <property type="match status" value="1"/>
</dbReference>
<dbReference type="SMART" id="SM00091">
    <property type="entry name" value="PAS"/>
    <property type="match status" value="3"/>
</dbReference>
<dbReference type="PRINTS" id="PR00344">
    <property type="entry name" value="BCTRLSENSOR"/>
</dbReference>
<dbReference type="InterPro" id="IPR004358">
    <property type="entry name" value="Sig_transdc_His_kin-like_C"/>
</dbReference>
<dbReference type="InterPro" id="IPR003594">
    <property type="entry name" value="HATPase_dom"/>
</dbReference>
<evidence type="ECO:0000256" key="6">
    <source>
        <dbReference type="SAM" id="Phobius"/>
    </source>
</evidence>
<dbReference type="NCBIfam" id="TIGR00229">
    <property type="entry name" value="sensory_box"/>
    <property type="match status" value="1"/>
</dbReference>
<dbReference type="InterPro" id="IPR013656">
    <property type="entry name" value="PAS_4"/>
</dbReference>
<dbReference type="NCBIfam" id="NF046020">
    <property type="entry name" value="HisKinCckABruc"/>
    <property type="match status" value="1"/>
</dbReference>
<dbReference type="SUPFAM" id="SSF47384">
    <property type="entry name" value="Homodimeric domain of signal transducing histidine kinase"/>
    <property type="match status" value="1"/>
</dbReference>
<dbReference type="STRING" id="1518501.CQ10_01345"/>
<evidence type="ECO:0000259" key="7">
    <source>
        <dbReference type="PROSITE" id="PS50109"/>
    </source>
</evidence>
<dbReference type="SUPFAM" id="SSF55785">
    <property type="entry name" value="PYP-like sensor domain (PAS domain)"/>
    <property type="match status" value="3"/>
</dbReference>
<dbReference type="InterPro" id="IPR001789">
    <property type="entry name" value="Sig_transdc_resp-reg_receiver"/>
</dbReference>
<proteinExistence type="predicted"/>
<dbReference type="RefSeq" id="WP_057855660.1">
    <property type="nucleotide sequence ID" value="NZ_LLXX01000235.1"/>
</dbReference>
<evidence type="ECO:0000313" key="9">
    <source>
        <dbReference type="EMBL" id="KRQ90975.1"/>
    </source>
</evidence>
<dbReference type="SUPFAM" id="SSF55874">
    <property type="entry name" value="ATPase domain of HSP90 chaperone/DNA topoisomerase II/histidine kinase"/>
    <property type="match status" value="1"/>
</dbReference>
<dbReference type="InterPro" id="IPR005467">
    <property type="entry name" value="His_kinase_dom"/>
</dbReference>
<keyword evidence="3 4" id="KW-0597">Phosphoprotein</keyword>
<feature type="transmembrane region" description="Helical" evidence="6">
    <location>
        <begin position="54"/>
        <end position="78"/>
    </location>
</feature>
<dbReference type="InterPro" id="IPR036097">
    <property type="entry name" value="HisK_dim/P_sf"/>
</dbReference>
<comment type="catalytic activity">
    <reaction evidence="1">
        <text>ATP + protein L-histidine = ADP + protein N-phospho-L-histidine.</text>
        <dbReference type="EC" id="2.7.13.3"/>
    </reaction>
</comment>
<evidence type="ECO:0000256" key="4">
    <source>
        <dbReference type="PROSITE-ProRule" id="PRU00169"/>
    </source>
</evidence>
<dbReference type="CDD" id="cd00130">
    <property type="entry name" value="PAS"/>
    <property type="match status" value="1"/>
</dbReference>
<gene>
    <name evidence="9" type="ORF">CP49_37390</name>
</gene>
<keyword evidence="6" id="KW-0472">Membrane</keyword>
<keyword evidence="9" id="KW-0418">Kinase</keyword>
<keyword evidence="10" id="KW-1185">Reference proteome</keyword>
<dbReference type="SMART" id="SM00387">
    <property type="entry name" value="HATPase_c"/>
    <property type="match status" value="1"/>
</dbReference>
<sequence>MTAETDSHPPTEPFAAHEPARRGGSIVLVLLVAAGIVAVAVALMTIGRAQAQPYILGVLALLAMVGLFNLFAFAAGIIRFTDRAADDPVMGRIADHAYDGLAVTDPKGHVVYSNAAYLALTGAASPQDVRPVERVFIGNPDVSEAVFRLLKAAREGKRQQEEVRIAGSDGAQGRWLRMRVRPLGQGKREAKYAVWSIADITRDRERQEDVFRELQHAIEYLDHAPCGFFSVNRAGDVIYVNATLANWLDHDLAEIGSGGLKLSDIVSGDGASLLTSIVAVPGEVKTEVFDIDLRMRSGKTMPVRLYHKLAFGADGSPGSSRTLVISRARDEHSDPERAAEVRFMRFFDHTPMAIATVDRDGTVVRANARFAKLAQSLSADGAANKSIFRAVNARDRGLLIAAINQAADGQGDIAPVEAMLDGAKERWGQFFVTAVEEDERDTEAAIVYLLETTERRTLENQINQSQKMDMVGQLAGGIAHDFNNVLSAIMMANDFLLNAHKPTDPSFQDIMQIKQNATRAATLVRQLLAFSRRQTLRPQVLDLGDALSDLTMLLRRLIGEKVKLDLVHGRDLWPVKVDVSQFEQVVVNLAVNARDAMPDGGKLTVRTGNVTVDEAAQLSHKGMPAADYVRIDISDTGTGIPADIVDKIFEPFFSTKEVGKGTGLGLSTVYGIVKQTGGFVYVDSTPGEGTTFRIFLPRHRPELEAQPEAQATNGAVKEGAAEPSKPRPDLTGQGTILLVEDEDGLRSLNARGLRSRGYSVIEASNGIEAMEALDEKDGDVDLVVSDVVMPEMDGPTLLREMRKRNPKLKIIFVSGYAEEAFDKSLPENEQFAFLPKPFALSALVEKVKETMTAS</sequence>
<dbReference type="Gene3D" id="3.30.450.20">
    <property type="entry name" value="PAS domain"/>
    <property type="match status" value="2"/>
</dbReference>